<protein>
    <submittedName>
        <fullName evidence="2">Uncharacterized protein</fullName>
    </submittedName>
</protein>
<dbReference type="EMBL" id="VLLL01000006">
    <property type="protein sequence ID" value="TWJ12413.1"/>
    <property type="molecule type" value="Genomic_DNA"/>
</dbReference>
<evidence type="ECO:0000313" key="2">
    <source>
        <dbReference type="EMBL" id="TWJ12413.1"/>
    </source>
</evidence>
<gene>
    <name evidence="2" type="ORF">LX16_3170</name>
</gene>
<proteinExistence type="predicted"/>
<accession>A0A562V3H7</accession>
<keyword evidence="3" id="KW-1185">Reference proteome</keyword>
<name>A0A562V3H7_9ACTN</name>
<dbReference type="AlphaFoldDB" id="A0A562V3H7"/>
<sequence>MDEPATGLDVMDRDDYSSDGDAPGSGGYGETEYNPSGSGVGDDTALVDEWVAR</sequence>
<evidence type="ECO:0000313" key="3">
    <source>
        <dbReference type="Proteomes" id="UP000321617"/>
    </source>
</evidence>
<comment type="caution">
    <text evidence="2">The sequence shown here is derived from an EMBL/GenBank/DDBJ whole genome shotgun (WGS) entry which is preliminary data.</text>
</comment>
<organism evidence="2 3">
    <name type="scientific">Stackebrandtia albiflava</name>
    <dbReference type="NCBI Taxonomy" id="406432"/>
    <lineage>
        <taxon>Bacteria</taxon>
        <taxon>Bacillati</taxon>
        <taxon>Actinomycetota</taxon>
        <taxon>Actinomycetes</taxon>
        <taxon>Glycomycetales</taxon>
        <taxon>Glycomycetaceae</taxon>
        <taxon>Stackebrandtia</taxon>
    </lineage>
</organism>
<dbReference type="Proteomes" id="UP000321617">
    <property type="component" value="Unassembled WGS sequence"/>
</dbReference>
<dbReference type="RefSeq" id="WP_158645619.1">
    <property type="nucleotide sequence ID" value="NZ_BAABIJ010000002.1"/>
</dbReference>
<evidence type="ECO:0000256" key="1">
    <source>
        <dbReference type="SAM" id="MobiDB-lite"/>
    </source>
</evidence>
<reference evidence="2 3" key="1">
    <citation type="journal article" date="2013" name="Stand. Genomic Sci.">
        <title>Genomic Encyclopedia of Type Strains, Phase I: The one thousand microbial genomes (KMG-I) project.</title>
        <authorList>
            <person name="Kyrpides N.C."/>
            <person name="Woyke T."/>
            <person name="Eisen J.A."/>
            <person name="Garrity G."/>
            <person name="Lilburn T.G."/>
            <person name="Beck B.J."/>
            <person name="Whitman W.B."/>
            <person name="Hugenholtz P."/>
            <person name="Klenk H.P."/>
        </authorList>
    </citation>
    <scope>NUCLEOTIDE SEQUENCE [LARGE SCALE GENOMIC DNA]</scope>
    <source>
        <strain evidence="2 3">DSM 45044</strain>
    </source>
</reference>
<feature type="region of interest" description="Disordered" evidence="1">
    <location>
        <begin position="1"/>
        <end position="53"/>
    </location>
</feature>